<dbReference type="Proteomes" id="UP000241764">
    <property type="component" value="Unassembled WGS sequence"/>
</dbReference>
<gene>
    <name evidence="1" type="ORF">CU103_13475</name>
</gene>
<protein>
    <recommendedName>
        <fullName evidence="3">Fibrinogen-binding protein</fullName>
    </recommendedName>
</protein>
<accession>A0A2P7BC72</accession>
<evidence type="ECO:0000313" key="1">
    <source>
        <dbReference type="EMBL" id="PSH64053.1"/>
    </source>
</evidence>
<dbReference type="AlphaFoldDB" id="A0A2P7BC72"/>
<proteinExistence type="predicted"/>
<dbReference type="EMBL" id="PGGM01000005">
    <property type="protein sequence ID" value="PSH64053.1"/>
    <property type="molecule type" value="Genomic_DNA"/>
</dbReference>
<keyword evidence="2" id="KW-1185">Reference proteome</keyword>
<name>A0A2P7BC72_9HYPH</name>
<sequence length="183" mass="18515">MTVDVGVNLDGYLPTDNDFADLDLINTNFDNMFITDSGSINFDPGNDVDFSNIFNSAFNGAGTNTGFAVNQVADLVDNDELAHVSQDNSGSVTLNATGGAATAGDGIGAGGDGGWDSWFGNDGGGAHADDDLAGSSAASAAANITSTAFTQEIVLGANLQQNAFDATVINGTYTHTTISGDSE</sequence>
<comment type="caution">
    <text evidence="1">The sequence shown here is derived from an EMBL/GenBank/DDBJ whole genome shotgun (WGS) entry which is preliminary data.</text>
</comment>
<evidence type="ECO:0008006" key="3">
    <source>
        <dbReference type="Google" id="ProtNLM"/>
    </source>
</evidence>
<organism evidence="1 2">
    <name type="scientific">Phyllobacterium sophorae</name>
    <dbReference type="NCBI Taxonomy" id="1520277"/>
    <lineage>
        <taxon>Bacteria</taxon>
        <taxon>Pseudomonadati</taxon>
        <taxon>Pseudomonadota</taxon>
        <taxon>Alphaproteobacteria</taxon>
        <taxon>Hyphomicrobiales</taxon>
        <taxon>Phyllobacteriaceae</taxon>
        <taxon>Phyllobacterium</taxon>
    </lineage>
</organism>
<evidence type="ECO:0000313" key="2">
    <source>
        <dbReference type="Proteomes" id="UP000241764"/>
    </source>
</evidence>
<reference evidence="2" key="1">
    <citation type="submission" date="2017-11" db="EMBL/GenBank/DDBJ databases">
        <authorList>
            <person name="Kuznetsova I."/>
            <person name="Sazanova A."/>
            <person name="Chirak E."/>
            <person name="Safronova V."/>
            <person name="Willems A."/>
        </authorList>
    </citation>
    <scope>NUCLEOTIDE SEQUENCE [LARGE SCALE GENOMIC DNA]</scope>
    <source>
        <strain evidence="2">CCBAU 03422</strain>
    </source>
</reference>